<dbReference type="EMBL" id="REGN01006566">
    <property type="protein sequence ID" value="RNA09026.1"/>
    <property type="molecule type" value="Genomic_DNA"/>
</dbReference>
<evidence type="ECO:0000313" key="2">
    <source>
        <dbReference type="Proteomes" id="UP000276133"/>
    </source>
</evidence>
<keyword evidence="2" id="KW-1185">Reference proteome</keyword>
<sequence length="63" mass="7513">MKKIYKFYFSLYKKIGFTNLNLFNTNNLPLLSMKNSLNHLLAKAEEGAYKGRVVKRFFEGIWY</sequence>
<comment type="caution">
    <text evidence="1">The sequence shown here is derived from an EMBL/GenBank/DDBJ whole genome shotgun (WGS) entry which is preliminary data.</text>
</comment>
<evidence type="ECO:0000313" key="1">
    <source>
        <dbReference type="EMBL" id="RNA09026.1"/>
    </source>
</evidence>
<proteinExistence type="predicted"/>
<protein>
    <submittedName>
        <fullName evidence="1">Uncharacterized protein</fullName>
    </submittedName>
</protein>
<gene>
    <name evidence="1" type="ORF">BpHYR1_023372</name>
</gene>
<dbReference type="AlphaFoldDB" id="A0A3M7QC72"/>
<accession>A0A3M7QC72</accession>
<name>A0A3M7QC72_BRAPC</name>
<organism evidence="1 2">
    <name type="scientific">Brachionus plicatilis</name>
    <name type="common">Marine rotifer</name>
    <name type="synonym">Brachionus muelleri</name>
    <dbReference type="NCBI Taxonomy" id="10195"/>
    <lineage>
        <taxon>Eukaryota</taxon>
        <taxon>Metazoa</taxon>
        <taxon>Spiralia</taxon>
        <taxon>Gnathifera</taxon>
        <taxon>Rotifera</taxon>
        <taxon>Eurotatoria</taxon>
        <taxon>Monogononta</taxon>
        <taxon>Pseudotrocha</taxon>
        <taxon>Ploima</taxon>
        <taxon>Brachionidae</taxon>
        <taxon>Brachionus</taxon>
    </lineage>
</organism>
<reference evidence="1 2" key="1">
    <citation type="journal article" date="2018" name="Sci. Rep.">
        <title>Genomic signatures of local adaptation to the degree of environmental predictability in rotifers.</title>
        <authorList>
            <person name="Franch-Gras L."/>
            <person name="Hahn C."/>
            <person name="Garcia-Roger E.M."/>
            <person name="Carmona M.J."/>
            <person name="Serra M."/>
            <person name="Gomez A."/>
        </authorList>
    </citation>
    <scope>NUCLEOTIDE SEQUENCE [LARGE SCALE GENOMIC DNA]</scope>
    <source>
        <strain evidence="1">HYR1</strain>
    </source>
</reference>
<dbReference type="Proteomes" id="UP000276133">
    <property type="component" value="Unassembled WGS sequence"/>
</dbReference>